<feature type="compositionally biased region" description="Basic residues" evidence="1">
    <location>
        <begin position="143"/>
        <end position="157"/>
    </location>
</feature>
<keyword evidence="3" id="KW-1185">Reference proteome</keyword>
<protein>
    <submittedName>
        <fullName evidence="2">Uncharacterized protein</fullName>
    </submittedName>
</protein>
<feature type="compositionally biased region" description="Low complexity" evidence="1">
    <location>
        <begin position="94"/>
        <end position="115"/>
    </location>
</feature>
<dbReference type="Proteomes" id="UP000054350">
    <property type="component" value="Unassembled WGS sequence"/>
</dbReference>
<feature type="region of interest" description="Disordered" evidence="1">
    <location>
        <begin position="491"/>
        <end position="528"/>
    </location>
</feature>
<feature type="compositionally biased region" description="Acidic residues" evidence="1">
    <location>
        <begin position="203"/>
        <end position="212"/>
    </location>
</feature>
<dbReference type="AlphaFoldDB" id="A0A0L0SI61"/>
<feature type="region of interest" description="Disordered" evidence="1">
    <location>
        <begin position="76"/>
        <end position="216"/>
    </location>
</feature>
<gene>
    <name evidence="2" type="ORF">AMAG_07445</name>
</gene>
<evidence type="ECO:0000256" key="1">
    <source>
        <dbReference type="SAM" id="MobiDB-lite"/>
    </source>
</evidence>
<accession>A0A0L0SI61</accession>
<reference evidence="3" key="2">
    <citation type="submission" date="2009-11" db="EMBL/GenBank/DDBJ databases">
        <title>The Genome Sequence of Allomyces macrogynus strain ATCC 38327.</title>
        <authorList>
            <consortium name="The Broad Institute Genome Sequencing Platform"/>
            <person name="Russ C."/>
            <person name="Cuomo C."/>
            <person name="Shea T."/>
            <person name="Young S.K."/>
            <person name="Zeng Q."/>
            <person name="Koehrsen M."/>
            <person name="Haas B."/>
            <person name="Borodovsky M."/>
            <person name="Guigo R."/>
            <person name="Alvarado L."/>
            <person name="Berlin A."/>
            <person name="Borenstein D."/>
            <person name="Chen Z."/>
            <person name="Engels R."/>
            <person name="Freedman E."/>
            <person name="Gellesch M."/>
            <person name="Goldberg J."/>
            <person name="Griggs A."/>
            <person name="Gujja S."/>
            <person name="Heiman D."/>
            <person name="Hepburn T."/>
            <person name="Howarth C."/>
            <person name="Jen D."/>
            <person name="Larson L."/>
            <person name="Lewis B."/>
            <person name="Mehta T."/>
            <person name="Park D."/>
            <person name="Pearson M."/>
            <person name="Roberts A."/>
            <person name="Saif S."/>
            <person name="Shenoy N."/>
            <person name="Sisk P."/>
            <person name="Stolte C."/>
            <person name="Sykes S."/>
            <person name="Walk T."/>
            <person name="White J."/>
            <person name="Yandava C."/>
            <person name="Burger G."/>
            <person name="Gray M.W."/>
            <person name="Holland P.W.H."/>
            <person name="King N."/>
            <person name="Lang F.B.F."/>
            <person name="Roger A.J."/>
            <person name="Ruiz-Trillo I."/>
            <person name="Lander E."/>
            <person name="Nusbaum C."/>
        </authorList>
    </citation>
    <scope>NUCLEOTIDE SEQUENCE [LARGE SCALE GENOMIC DNA]</scope>
    <source>
        <strain evidence="3">ATCC 38327</strain>
    </source>
</reference>
<feature type="compositionally biased region" description="Acidic residues" evidence="1">
    <location>
        <begin position="81"/>
        <end position="93"/>
    </location>
</feature>
<organism evidence="2 3">
    <name type="scientific">Allomyces macrogynus (strain ATCC 38327)</name>
    <name type="common">Allomyces javanicus var. macrogynus</name>
    <dbReference type="NCBI Taxonomy" id="578462"/>
    <lineage>
        <taxon>Eukaryota</taxon>
        <taxon>Fungi</taxon>
        <taxon>Fungi incertae sedis</taxon>
        <taxon>Blastocladiomycota</taxon>
        <taxon>Blastocladiomycetes</taxon>
        <taxon>Blastocladiales</taxon>
        <taxon>Blastocladiaceae</taxon>
        <taxon>Allomyces</taxon>
    </lineage>
</organism>
<name>A0A0L0SI61_ALLM3</name>
<feature type="compositionally biased region" description="Polar residues" evidence="1">
    <location>
        <begin position="159"/>
        <end position="168"/>
    </location>
</feature>
<evidence type="ECO:0000313" key="3">
    <source>
        <dbReference type="Proteomes" id="UP000054350"/>
    </source>
</evidence>
<proteinExistence type="predicted"/>
<evidence type="ECO:0000313" key="2">
    <source>
        <dbReference type="EMBL" id="KNE62203.1"/>
    </source>
</evidence>
<reference evidence="2 3" key="1">
    <citation type="submission" date="2009-11" db="EMBL/GenBank/DDBJ databases">
        <title>Annotation of Allomyces macrogynus ATCC 38327.</title>
        <authorList>
            <consortium name="The Broad Institute Genome Sequencing Platform"/>
            <person name="Russ C."/>
            <person name="Cuomo C."/>
            <person name="Burger G."/>
            <person name="Gray M.W."/>
            <person name="Holland P.W.H."/>
            <person name="King N."/>
            <person name="Lang F.B.F."/>
            <person name="Roger A.J."/>
            <person name="Ruiz-Trillo I."/>
            <person name="Young S.K."/>
            <person name="Zeng Q."/>
            <person name="Gargeya S."/>
            <person name="Fitzgerald M."/>
            <person name="Haas B."/>
            <person name="Abouelleil A."/>
            <person name="Alvarado L."/>
            <person name="Arachchi H.M."/>
            <person name="Berlin A."/>
            <person name="Chapman S.B."/>
            <person name="Gearin G."/>
            <person name="Goldberg J."/>
            <person name="Griggs A."/>
            <person name="Gujja S."/>
            <person name="Hansen M."/>
            <person name="Heiman D."/>
            <person name="Howarth C."/>
            <person name="Larimer J."/>
            <person name="Lui A."/>
            <person name="MacDonald P.J.P."/>
            <person name="McCowen C."/>
            <person name="Montmayeur A."/>
            <person name="Murphy C."/>
            <person name="Neiman D."/>
            <person name="Pearson M."/>
            <person name="Priest M."/>
            <person name="Roberts A."/>
            <person name="Saif S."/>
            <person name="Shea T."/>
            <person name="Sisk P."/>
            <person name="Stolte C."/>
            <person name="Sykes S."/>
            <person name="Wortman J."/>
            <person name="Nusbaum C."/>
            <person name="Birren B."/>
        </authorList>
    </citation>
    <scope>NUCLEOTIDE SEQUENCE [LARGE SCALE GENOMIC DNA]</scope>
    <source>
        <strain evidence="2 3">ATCC 38327</strain>
    </source>
</reference>
<sequence>MLVDADLPTAATLAAPTAPPSRRRSLATLVRTGAESAAAAASSTRRGASSKMRRVAQVALQLPLVRPAARKVWGKLRDGDASSDVEAISDGESSESGSDADSTTSSSSSAHAADVSARDPDPDSDATSASSSPSSRFRAPWTRIRRSHRRSSRRRRQVTPFSDSSVSTLPPPRALPTHPLARLGIPAQTRTRAGVVTPLGGRDEDEDDEGGDESVGQPLMVVLDPPPNAQRRPPAISSYTAPLCRRVAVNLDQLRTGPIDVDDGRRWLFFRLDPRLRRATHAVVVELAHHCVYVGDVSDADAVDLVAIGSARSVAVVDLDKAVVAGDAPPLALLLLGETQVLGLVAQSERDKRLFVRYLPFAAQDAWWADPAADEEEKGEDPLDWEFDDEGRERSLGMSELTALMRDLDAAHSAAADRYAHLQTTIAHTAAELREYRHLLGATDRAERSLRASVPLPTPPSALATAVAEDLARHTALLRNRSKVLALTTCRSRPNSTRPGTTRAGTARRRHQRARRESPSESWWFWRG</sequence>
<dbReference type="EMBL" id="GG745339">
    <property type="protein sequence ID" value="KNE62203.1"/>
    <property type="molecule type" value="Genomic_DNA"/>
</dbReference>
<feature type="compositionally biased region" description="Low complexity" evidence="1">
    <location>
        <begin position="125"/>
        <end position="140"/>
    </location>
</feature>
<dbReference type="VEuPathDB" id="FungiDB:AMAG_07445"/>